<evidence type="ECO:0000256" key="6">
    <source>
        <dbReference type="ARBA" id="ARBA00022598"/>
    </source>
</evidence>
<dbReference type="GO" id="GO:0006431">
    <property type="term" value="P:methionyl-tRNA aminoacylation"/>
    <property type="evidence" value="ECO:0007669"/>
    <property type="project" value="InterPro"/>
</dbReference>
<keyword evidence="19" id="KW-1185">Reference proteome</keyword>
<evidence type="ECO:0000256" key="8">
    <source>
        <dbReference type="ARBA" id="ARBA00022840"/>
    </source>
</evidence>
<feature type="chain" id="PRO_5025443928" description="methionine--tRNA ligase" evidence="15">
    <location>
        <begin position="20"/>
        <end position="631"/>
    </location>
</feature>
<organism evidence="18 19">
    <name type="scientific">Westerdykella ornata</name>
    <dbReference type="NCBI Taxonomy" id="318751"/>
    <lineage>
        <taxon>Eukaryota</taxon>
        <taxon>Fungi</taxon>
        <taxon>Dikarya</taxon>
        <taxon>Ascomycota</taxon>
        <taxon>Pezizomycotina</taxon>
        <taxon>Dothideomycetes</taxon>
        <taxon>Pleosporomycetidae</taxon>
        <taxon>Pleosporales</taxon>
        <taxon>Sporormiaceae</taxon>
        <taxon>Westerdykella</taxon>
    </lineage>
</organism>
<dbReference type="InterPro" id="IPR015413">
    <property type="entry name" value="Methionyl/Leucyl_tRNA_Synth"/>
</dbReference>
<dbReference type="PANTHER" id="PTHR45765">
    <property type="entry name" value="METHIONINE--TRNA LIGASE"/>
    <property type="match status" value="1"/>
</dbReference>
<keyword evidence="9" id="KW-0694">RNA-binding</keyword>
<dbReference type="PRINTS" id="PR01041">
    <property type="entry name" value="TRNASYNTHMET"/>
</dbReference>
<dbReference type="RefSeq" id="XP_033650162.1">
    <property type="nucleotide sequence ID" value="XM_033802477.1"/>
</dbReference>
<feature type="signal peptide" evidence="15">
    <location>
        <begin position="1"/>
        <end position="19"/>
    </location>
</feature>
<dbReference type="GO" id="GO:0000049">
    <property type="term" value="F:tRNA binding"/>
    <property type="evidence" value="ECO:0007669"/>
    <property type="project" value="UniProtKB-KW"/>
</dbReference>
<keyword evidence="7 14" id="KW-0547">Nucleotide-binding</keyword>
<dbReference type="GO" id="GO:0017101">
    <property type="term" value="C:aminoacyl-tRNA synthetase multienzyme complex"/>
    <property type="evidence" value="ECO:0007669"/>
    <property type="project" value="TreeGrafter"/>
</dbReference>
<dbReference type="SUPFAM" id="SSF57770">
    <property type="entry name" value="Methionyl-tRNA synthetase (MetRS), Zn-domain"/>
    <property type="match status" value="1"/>
</dbReference>
<dbReference type="GO" id="GO:0005829">
    <property type="term" value="C:cytosol"/>
    <property type="evidence" value="ECO:0007669"/>
    <property type="project" value="TreeGrafter"/>
</dbReference>
<keyword evidence="10 14" id="KW-0648">Protein biosynthesis</keyword>
<dbReference type="NCBIfam" id="TIGR00398">
    <property type="entry name" value="metG"/>
    <property type="match status" value="1"/>
</dbReference>
<keyword evidence="8 14" id="KW-0067">ATP-binding</keyword>
<dbReference type="InterPro" id="IPR033911">
    <property type="entry name" value="MetRS_core"/>
</dbReference>
<dbReference type="EMBL" id="ML986518">
    <property type="protein sequence ID" value="KAF2272623.1"/>
    <property type="molecule type" value="Genomic_DNA"/>
</dbReference>
<dbReference type="InterPro" id="IPR023458">
    <property type="entry name" value="Met-tRNA_ligase_1"/>
</dbReference>
<dbReference type="InterPro" id="IPR009080">
    <property type="entry name" value="tRNAsynth_Ia_anticodon-bd"/>
</dbReference>
<evidence type="ECO:0000256" key="12">
    <source>
        <dbReference type="ARBA" id="ARBA00030904"/>
    </source>
</evidence>
<evidence type="ECO:0000259" key="16">
    <source>
        <dbReference type="Pfam" id="PF09334"/>
    </source>
</evidence>
<proteinExistence type="inferred from homology"/>
<evidence type="ECO:0000256" key="9">
    <source>
        <dbReference type="ARBA" id="ARBA00022884"/>
    </source>
</evidence>
<keyword evidence="11 14" id="KW-0030">Aminoacyl-tRNA synthetase</keyword>
<evidence type="ECO:0000256" key="1">
    <source>
        <dbReference type="ARBA" id="ARBA00004496"/>
    </source>
</evidence>
<name>A0A6A6J8Y5_WESOR</name>
<dbReference type="SUPFAM" id="SSF52374">
    <property type="entry name" value="Nucleotidylyl transferase"/>
    <property type="match status" value="1"/>
</dbReference>
<evidence type="ECO:0000313" key="19">
    <source>
        <dbReference type="Proteomes" id="UP000800097"/>
    </source>
</evidence>
<reference evidence="18" key="1">
    <citation type="journal article" date="2020" name="Stud. Mycol.">
        <title>101 Dothideomycetes genomes: a test case for predicting lifestyles and emergence of pathogens.</title>
        <authorList>
            <person name="Haridas S."/>
            <person name="Albert R."/>
            <person name="Binder M."/>
            <person name="Bloem J."/>
            <person name="Labutti K."/>
            <person name="Salamov A."/>
            <person name="Andreopoulos B."/>
            <person name="Baker S."/>
            <person name="Barry K."/>
            <person name="Bills G."/>
            <person name="Bluhm B."/>
            <person name="Cannon C."/>
            <person name="Castanera R."/>
            <person name="Culley D."/>
            <person name="Daum C."/>
            <person name="Ezra D."/>
            <person name="Gonzalez J."/>
            <person name="Henrissat B."/>
            <person name="Kuo A."/>
            <person name="Liang C."/>
            <person name="Lipzen A."/>
            <person name="Lutzoni F."/>
            <person name="Magnuson J."/>
            <person name="Mondo S."/>
            <person name="Nolan M."/>
            <person name="Ohm R."/>
            <person name="Pangilinan J."/>
            <person name="Park H.-J."/>
            <person name="Ramirez L."/>
            <person name="Alfaro M."/>
            <person name="Sun H."/>
            <person name="Tritt A."/>
            <person name="Yoshinaga Y."/>
            <person name="Zwiers L.-H."/>
            <person name="Turgeon B."/>
            <person name="Goodwin S."/>
            <person name="Spatafora J."/>
            <person name="Crous P."/>
            <person name="Grigoriev I."/>
        </authorList>
    </citation>
    <scope>NUCLEOTIDE SEQUENCE</scope>
    <source>
        <strain evidence="18">CBS 379.55</strain>
    </source>
</reference>
<evidence type="ECO:0000256" key="7">
    <source>
        <dbReference type="ARBA" id="ARBA00022741"/>
    </source>
</evidence>
<protein>
    <recommendedName>
        <fullName evidence="3">methionine--tRNA ligase</fullName>
        <ecNumber evidence="3">6.1.1.10</ecNumber>
    </recommendedName>
    <alternativeName>
        <fullName evidence="12">Methionyl-tRNA synthetase</fullName>
    </alternativeName>
</protein>
<evidence type="ECO:0000256" key="14">
    <source>
        <dbReference type="RuleBase" id="RU363039"/>
    </source>
</evidence>
<dbReference type="EC" id="6.1.1.10" evidence="3"/>
<dbReference type="CDD" id="cd00814">
    <property type="entry name" value="MetRS_core"/>
    <property type="match status" value="1"/>
</dbReference>
<comment type="subcellular location">
    <subcellularLocation>
        <location evidence="1">Cytoplasm</location>
    </subcellularLocation>
</comment>
<dbReference type="InterPro" id="IPR041872">
    <property type="entry name" value="Anticodon_Met"/>
</dbReference>
<evidence type="ECO:0000256" key="3">
    <source>
        <dbReference type="ARBA" id="ARBA00012838"/>
    </source>
</evidence>
<comment type="similarity">
    <text evidence="2 14">Belongs to the class-I aminoacyl-tRNA synthetase family.</text>
</comment>
<dbReference type="Pfam" id="PF19303">
    <property type="entry name" value="Anticodon_3"/>
    <property type="match status" value="1"/>
</dbReference>
<feature type="domain" description="Methionyl/Leucyl tRNA synthetase" evidence="16">
    <location>
        <begin position="55"/>
        <end position="447"/>
    </location>
</feature>
<dbReference type="Gene3D" id="3.40.50.620">
    <property type="entry name" value="HUPs"/>
    <property type="match status" value="1"/>
</dbReference>
<dbReference type="PANTHER" id="PTHR45765:SF1">
    <property type="entry name" value="METHIONINE--TRNA LIGASE, CYTOPLASMIC"/>
    <property type="match status" value="1"/>
</dbReference>
<sequence length="631" mass="71154">MSVTALVLRALGLFGSGTGFKIRPAEATGRQGSTGCTEDRLKCGPLNPEPGKRNILVTSALPYVNNLPHLGNIIGCVLSGDIFARDCRGRGLNTLYVGGTDEYGTTTEARALVENCTPQELCDKYHAIHAEIYKWFDISFDTFGRTTTKLQTEITQHIFLKLKENGYLKERTTTQLYCEEHSSFLADRFVEGECPACGYVDARGDQCDLCGKLLEPLELKNPRCKVDGSTPVTRDTKHIFLELDKLQPQIEAFFQESSEKGAWSNNGKNITSAWLKEGLQPRSITRDMKWGTEVPLPEYHDKVIYSWFDACIGYVSITAGYTDQWEQWWRNPEHVQLYQFIGKDNVVYHSVILPGSQIGTAETWTKLHHLSTTDYLTYEGGKFSKSRGIGVFGDSAKKTGVSSDVWRYYLLSHRPESGDTEFTWDSFISCNNNLLLKNFGNFVNRVLKFVNSQHCNNIVPDWTKYHENSFDAWKQEVNNLLFRYIEELDAVKVRAASSTILHISQMGNAFIQFHKLDNSLAANNPSKCAAVVGHAINLVHLLASLIAPYMPGTARSISKQLRMEPLAIPDAWNADSVKPGHEIGKAEYLFTRIKPEKAEEWRRLFGSEEARKLREEEIAMKAKKSAVSRDI</sequence>
<keyword evidence="6 14" id="KW-0436">Ligase</keyword>
<dbReference type="InterPro" id="IPR029038">
    <property type="entry name" value="MetRS_Zn"/>
</dbReference>
<dbReference type="OrthoDB" id="5844513at2759"/>
<evidence type="ECO:0000313" key="18">
    <source>
        <dbReference type="EMBL" id="KAF2272623.1"/>
    </source>
</evidence>
<dbReference type="SUPFAM" id="SSF47323">
    <property type="entry name" value="Anticodon-binding domain of a subclass of class I aminoacyl-tRNA synthetases"/>
    <property type="match status" value="1"/>
</dbReference>
<keyword evidence="5" id="KW-0820">tRNA-binding</keyword>
<keyword evidence="4" id="KW-0963">Cytoplasm</keyword>
<evidence type="ECO:0000256" key="5">
    <source>
        <dbReference type="ARBA" id="ARBA00022555"/>
    </source>
</evidence>
<dbReference type="FunFam" id="2.20.28.20:FF:000001">
    <property type="entry name" value="Methionine--tRNA ligase"/>
    <property type="match status" value="1"/>
</dbReference>
<keyword evidence="15" id="KW-0732">Signal</keyword>
<dbReference type="GO" id="GO:0005524">
    <property type="term" value="F:ATP binding"/>
    <property type="evidence" value="ECO:0007669"/>
    <property type="project" value="UniProtKB-KW"/>
</dbReference>
<dbReference type="InterPro" id="IPR001412">
    <property type="entry name" value="aa-tRNA-synth_I_CS"/>
</dbReference>
<dbReference type="FunFam" id="1.10.730.10:FF:000031">
    <property type="entry name" value="Putative Methionyl-tRNA synthetase"/>
    <property type="match status" value="1"/>
</dbReference>
<dbReference type="Proteomes" id="UP000800097">
    <property type="component" value="Unassembled WGS sequence"/>
</dbReference>
<comment type="catalytic activity">
    <reaction evidence="13">
        <text>tRNA(Met) + L-methionine + ATP = L-methionyl-tRNA(Met) + AMP + diphosphate</text>
        <dbReference type="Rhea" id="RHEA:13481"/>
        <dbReference type="Rhea" id="RHEA-COMP:9667"/>
        <dbReference type="Rhea" id="RHEA-COMP:9698"/>
        <dbReference type="ChEBI" id="CHEBI:30616"/>
        <dbReference type="ChEBI" id="CHEBI:33019"/>
        <dbReference type="ChEBI" id="CHEBI:57844"/>
        <dbReference type="ChEBI" id="CHEBI:78442"/>
        <dbReference type="ChEBI" id="CHEBI:78530"/>
        <dbReference type="ChEBI" id="CHEBI:456215"/>
        <dbReference type="EC" id="6.1.1.10"/>
    </reaction>
</comment>
<dbReference type="InterPro" id="IPR014758">
    <property type="entry name" value="Met-tRNA_synth"/>
</dbReference>
<evidence type="ECO:0000259" key="17">
    <source>
        <dbReference type="Pfam" id="PF19303"/>
    </source>
</evidence>
<evidence type="ECO:0000256" key="13">
    <source>
        <dbReference type="ARBA" id="ARBA00047364"/>
    </source>
</evidence>
<dbReference type="CDD" id="cd07957">
    <property type="entry name" value="Anticodon_Ia_Met"/>
    <property type="match status" value="1"/>
</dbReference>
<dbReference type="AlphaFoldDB" id="A0A6A6J8Y5"/>
<evidence type="ECO:0000256" key="4">
    <source>
        <dbReference type="ARBA" id="ARBA00022490"/>
    </source>
</evidence>
<dbReference type="PROSITE" id="PS00178">
    <property type="entry name" value="AA_TRNA_LIGASE_I"/>
    <property type="match status" value="1"/>
</dbReference>
<dbReference type="Gene3D" id="2.20.28.20">
    <property type="entry name" value="Methionyl-tRNA synthetase, Zn-domain"/>
    <property type="match status" value="1"/>
</dbReference>
<dbReference type="Pfam" id="PF09334">
    <property type="entry name" value="tRNA-synt_1g"/>
    <property type="match status" value="1"/>
</dbReference>
<dbReference type="Gene3D" id="1.10.730.10">
    <property type="entry name" value="Isoleucyl-tRNA Synthetase, Domain 1"/>
    <property type="match status" value="1"/>
</dbReference>
<feature type="domain" description="Methionyl-tRNA synthetase anticodon-binding" evidence="17">
    <location>
        <begin position="471"/>
        <end position="608"/>
    </location>
</feature>
<evidence type="ECO:0000256" key="2">
    <source>
        <dbReference type="ARBA" id="ARBA00005594"/>
    </source>
</evidence>
<dbReference type="GeneID" id="54555652"/>
<evidence type="ECO:0000256" key="10">
    <source>
        <dbReference type="ARBA" id="ARBA00022917"/>
    </source>
</evidence>
<accession>A0A6A6J8Y5</accession>
<evidence type="ECO:0000256" key="15">
    <source>
        <dbReference type="SAM" id="SignalP"/>
    </source>
</evidence>
<dbReference type="InterPro" id="IPR014729">
    <property type="entry name" value="Rossmann-like_a/b/a_fold"/>
</dbReference>
<evidence type="ECO:0000256" key="11">
    <source>
        <dbReference type="ARBA" id="ARBA00023146"/>
    </source>
</evidence>
<gene>
    <name evidence="18" type="ORF">EI97DRAFT_496461</name>
</gene>
<dbReference type="GO" id="GO:0004825">
    <property type="term" value="F:methionine-tRNA ligase activity"/>
    <property type="evidence" value="ECO:0007669"/>
    <property type="project" value="UniProtKB-EC"/>
</dbReference>